<keyword evidence="4" id="KW-1134">Transmembrane beta strand</keyword>
<evidence type="ECO:0000313" key="8">
    <source>
        <dbReference type="EMBL" id="TPW29853.1"/>
    </source>
</evidence>
<reference evidence="8 9" key="1">
    <citation type="submission" date="2019-06" db="EMBL/GenBank/DDBJ databases">
        <authorList>
            <person name="Li M."/>
        </authorList>
    </citation>
    <scope>NUCLEOTIDE SEQUENCE [LARGE SCALE GENOMIC DNA]</scope>
    <source>
        <strain evidence="8 9">BGMRC6574</strain>
    </source>
</reference>
<keyword evidence="6" id="KW-0472">Membrane</keyword>
<keyword evidence="7" id="KW-0998">Cell outer membrane</keyword>
<evidence type="ECO:0000256" key="7">
    <source>
        <dbReference type="ARBA" id="ARBA00023237"/>
    </source>
</evidence>
<dbReference type="OrthoDB" id="9789368at2"/>
<name>A0A506U667_9HYPH</name>
<dbReference type="Pfam" id="PF02321">
    <property type="entry name" value="OEP"/>
    <property type="match status" value="2"/>
</dbReference>
<dbReference type="InterPro" id="IPR051906">
    <property type="entry name" value="TolC-like"/>
</dbReference>
<dbReference type="GO" id="GO:0015562">
    <property type="term" value="F:efflux transmembrane transporter activity"/>
    <property type="evidence" value="ECO:0007669"/>
    <property type="project" value="InterPro"/>
</dbReference>
<evidence type="ECO:0000313" key="9">
    <source>
        <dbReference type="Proteomes" id="UP000320314"/>
    </source>
</evidence>
<organism evidence="8 9">
    <name type="scientific">Pararhizobium mangrovi</name>
    <dbReference type="NCBI Taxonomy" id="2590452"/>
    <lineage>
        <taxon>Bacteria</taxon>
        <taxon>Pseudomonadati</taxon>
        <taxon>Pseudomonadota</taxon>
        <taxon>Alphaproteobacteria</taxon>
        <taxon>Hyphomicrobiales</taxon>
        <taxon>Rhizobiaceae</taxon>
        <taxon>Rhizobium/Agrobacterium group</taxon>
        <taxon>Pararhizobium</taxon>
    </lineage>
</organism>
<gene>
    <name evidence="8" type="ORF">FJU11_06865</name>
</gene>
<dbReference type="GO" id="GO:1990281">
    <property type="term" value="C:efflux pump complex"/>
    <property type="evidence" value="ECO:0007669"/>
    <property type="project" value="TreeGrafter"/>
</dbReference>
<dbReference type="Proteomes" id="UP000320314">
    <property type="component" value="Unassembled WGS sequence"/>
</dbReference>
<dbReference type="GO" id="GO:0015288">
    <property type="term" value="F:porin activity"/>
    <property type="evidence" value="ECO:0007669"/>
    <property type="project" value="TreeGrafter"/>
</dbReference>
<accession>A0A506U667</accession>
<keyword evidence="9" id="KW-1185">Reference proteome</keyword>
<proteinExistence type="inferred from homology"/>
<evidence type="ECO:0000256" key="5">
    <source>
        <dbReference type="ARBA" id="ARBA00022692"/>
    </source>
</evidence>
<comment type="caution">
    <text evidence="8">The sequence shown here is derived from an EMBL/GenBank/DDBJ whole genome shotgun (WGS) entry which is preliminary data.</text>
</comment>
<dbReference type="GO" id="GO:0009279">
    <property type="term" value="C:cell outer membrane"/>
    <property type="evidence" value="ECO:0007669"/>
    <property type="project" value="UniProtKB-SubCell"/>
</dbReference>
<keyword evidence="5" id="KW-0812">Transmembrane</keyword>
<dbReference type="InterPro" id="IPR010130">
    <property type="entry name" value="T1SS_OMP_TolC"/>
</dbReference>
<comment type="similarity">
    <text evidence="2">Belongs to the outer membrane factor (OMF) (TC 1.B.17) family.</text>
</comment>
<evidence type="ECO:0000256" key="3">
    <source>
        <dbReference type="ARBA" id="ARBA00022448"/>
    </source>
</evidence>
<dbReference type="AlphaFoldDB" id="A0A506U667"/>
<dbReference type="Gene3D" id="1.20.1600.10">
    <property type="entry name" value="Outer membrane efflux proteins (OEP)"/>
    <property type="match status" value="1"/>
</dbReference>
<dbReference type="PANTHER" id="PTHR30026:SF22">
    <property type="entry name" value="OUTER MEMBRANE EFFLUX PROTEIN"/>
    <property type="match status" value="1"/>
</dbReference>
<dbReference type="PANTHER" id="PTHR30026">
    <property type="entry name" value="OUTER MEMBRANE PROTEIN TOLC"/>
    <property type="match status" value="1"/>
</dbReference>
<evidence type="ECO:0000256" key="1">
    <source>
        <dbReference type="ARBA" id="ARBA00004442"/>
    </source>
</evidence>
<comment type="subcellular location">
    <subcellularLocation>
        <location evidence="1">Cell outer membrane</location>
    </subcellularLocation>
</comment>
<dbReference type="InterPro" id="IPR003423">
    <property type="entry name" value="OMP_efflux"/>
</dbReference>
<evidence type="ECO:0000256" key="6">
    <source>
        <dbReference type="ARBA" id="ARBA00023136"/>
    </source>
</evidence>
<dbReference type="NCBIfam" id="TIGR01844">
    <property type="entry name" value="type_I_sec_TolC"/>
    <property type="match status" value="1"/>
</dbReference>
<dbReference type="EMBL" id="VHLH01000009">
    <property type="protein sequence ID" value="TPW29853.1"/>
    <property type="molecule type" value="Genomic_DNA"/>
</dbReference>
<keyword evidence="3" id="KW-0813">Transport</keyword>
<evidence type="ECO:0000256" key="4">
    <source>
        <dbReference type="ARBA" id="ARBA00022452"/>
    </source>
</evidence>
<dbReference type="SUPFAM" id="SSF56954">
    <property type="entry name" value="Outer membrane efflux proteins (OEP)"/>
    <property type="match status" value="1"/>
</dbReference>
<protein>
    <submittedName>
        <fullName evidence="8">TolC family outer membrane protein</fullName>
    </submittedName>
</protein>
<sequence>MMAPRLAHADSIFQAMAKAYQNNPDLNAARAGLRATDEGVAIAKSGLRPQIAASLGIQSSRDTGNLSTTVTGVDENSQPTRRTVQLGAVTTNSATAGITLTQPIFDGFQTLNNVRAAKSNVFVGRQQLRGTEISILQAAAQAYTNVGRDKQIVQIRRESLDFLREQLNAADARLKVGEGTRTDVAQARAQLAATRASLQSAIAQEASSEAVYRQIVGTAPSGIQFPPTRTKYVPNSLSTALSVGREENPDILAAQYSVDAQGYQVKSAEGALLPGVNLQGSVDTNNNGITETTVGASVNIPIYQGGAVTGQIRQAKELLGQQRIQVDSTRRQVDQNITSTWSQYQAFKANISAQRESIDAAKLALNGVVEERKVGQSTTLDVLDQQQILLNNQETLVTAQANAAVYGYMLLAYMGRLTVPRLDLNVPNYDPKVHYEETKDRWYGLRTVDGR</sequence>
<evidence type="ECO:0000256" key="2">
    <source>
        <dbReference type="ARBA" id="ARBA00007613"/>
    </source>
</evidence>